<dbReference type="RefSeq" id="WP_281484513.1">
    <property type="nucleotide sequence ID" value="NZ_CP124543.1"/>
</dbReference>
<evidence type="ECO:0000256" key="1">
    <source>
        <dbReference type="ARBA" id="ARBA00009299"/>
    </source>
</evidence>
<evidence type="ECO:0000259" key="7">
    <source>
        <dbReference type="Pfam" id="PF17908"/>
    </source>
</evidence>
<evidence type="ECO:0000313" key="9">
    <source>
        <dbReference type="Proteomes" id="UP001223520"/>
    </source>
</evidence>
<dbReference type="InterPro" id="IPR035897">
    <property type="entry name" value="Toll_tir_struct_dom_sf"/>
</dbReference>
<accession>A0AAJ6NV29</accession>
<feature type="domain" description="NB-ARC" evidence="5">
    <location>
        <begin position="174"/>
        <end position="324"/>
    </location>
</feature>
<dbReference type="InterPro" id="IPR016024">
    <property type="entry name" value="ARM-type_fold"/>
</dbReference>
<dbReference type="SUPFAM" id="SSF48371">
    <property type="entry name" value="ARM repeat"/>
    <property type="match status" value="1"/>
</dbReference>
<evidence type="ECO:0000259" key="6">
    <source>
        <dbReference type="Pfam" id="PF13676"/>
    </source>
</evidence>
<dbReference type="Pfam" id="PF17908">
    <property type="entry name" value="APAF1_C"/>
    <property type="match status" value="1"/>
</dbReference>
<dbReference type="Gene3D" id="3.40.50.10140">
    <property type="entry name" value="Toll/interleukin-1 receptor homology (TIR) domain"/>
    <property type="match status" value="1"/>
</dbReference>
<feature type="domain" description="APAF-1 helical" evidence="7">
    <location>
        <begin position="507"/>
        <end position="555"/>
    </location>
</feature>
<dbReference type="EMBL" id="CP124543">
    <property type="protein sequence ID" value="WGV27274.1"/>
    <property type="molecule type" value="Genomic_DNA"/>
</dbReference>
<dbReference type="Gene3D" id="1.25.40.370">
    <property type="match status" value="1"/>
</dbReference>
<comment type="similarity">
    <text evidence="1">Belongs to the CpcE/RpcE/PecE family.</text>
</comment>
<proteinExistence type="inferred from homology"/>
<dbReference type="Proteomes" id="UP001223520">
    <property type="component" value="Chromosome"/>
</dbReference>
<dbReference type="InterPro" id="IPR011990">
    <property type="entry name" value="TPR-like_helical_dom_sf"/>
</dbReference>
<sequence>MSQSNWQVYIAHHPKEEDLAEELATPIREAGYEVVHRGTVMVGESFTEEVSKVLSAGGAVILCGTSRALGTTWASQIVNAARQQTYGGQTRVFCLQMEEDADVGKFSFDECIALYWQNPTKAIEDLIAALKKHYPLNTNIAHSAYRIFQAPPLPTHFVERPEYSDDLKTRLLTESLDSRALVITAIHGLGSVGKSTLAMALAHDEAIQTCFCDGILWAILGQEPNVLSLLSGWVQELGDHSFKPTSVEATSTHLRTLLYDKAVLLVVDDAWNTQDAQAFNVGGSRCQVLVTTRERVIADALAASIYNLDIMTDTQAMELLTKKLGREITGVERQSAQNLAQGVGYLPLALELAAAEVACGTTWDELLADIRQEVARLTSFDRPEAEEITDEASLKRLSLTASLNLSIKRMPLEKQQHFAWLGVLPEDVNINRMMAATLWQMDERDAAKMLQYLRNKALLLTGVPLADGTPTYRLHDLFHDLACNLLTAAPQPRQTGDLPGLGLNLIAAHAAFLEKYRQKTHNNLWHTLADDGYIHQHLVWHLEKAGLFEEIHSLLREESASGNNGWYEMREKLGQAGGYITDISRAWELAQANWNESTLPQVMGLQCRYALMIASLNSLAANLPVELLIALVKNNLWTAEQGLAYALQNPELERKVKALAKLIKYLPPNLEKLAFSEALSAARAIQYELDRADALSALADKLPEVLPEALAAARTIQDESHRADALSALADKLPPELLPEALAAARTIQYESHRVYALSALADKLPEVLPEALAAARAIQDESHRADALSALADKLPEVLPEALAAARAIEDESHRADALSALADKLPPELLPEALAAARAIEDESHRLYALNALADKLPEVLPEALAAARTIQYESHRADALNALADKLPEVLPEALAAARTIQYESHRADALSALADKLPEVLPEALAAARAIQDEKYRANALSALADKLPEVLPEALAAARAIQDEKYRANALSALADKLPEVLPEALSAARAIQYESHRADALSALADKLPPELLPKALAAARTIQYESHRVYALNALADKLPEVLPEALAAARAIQDELHRVYALNALADKLPEVLPEALAAARTIQYELHRVYALNALATDILPEVLPEALTAARAIQDEKYRASALSALADKLPEVLPEALTAARAIQDESHRADALGALASGLSKMPNTKLFPVWQDTLDELSLRTRPNLLADIKALFPVIFALGGEVATAEVAHAIIDVGRWWK</sequence>
<keyword evidence="2" id="KW-0853">WD repeat</keyword>
<dbReference type="Gene3D" id="3.40.50.300">
    <property type="entry name" value="P-loop containing nucleotide triphosphate hydrolases"/>
    <property type="match status" value="1"/>
</dbReference>
<keyword evidence="9" id="KW-1185">Reference proteome</keyword>
<evidence type="ECO:0000256" key="3">
    <source>
        <dbReference type="ARBA" id="ARBA00022703"/>
    </source>
</evidence>
<dbReference type="SUPFAM" id="SSF52200">
    <property type="entry name" value="Toll/Interleukin receptor TIR domain"/>
    <property type="match status" value="1"/>
</dbReference>
<dbReference type="Pfam" id="PF13676">
    <property type="entry name" value="TIR_2"/>
    <property type="match status" value="1"/>
</dbReference>
<evidence type="ECO:0000256" key="2">
    <source>
        <dbReference type="ARBA" id="ARBA00022574"/>
    </source>
</evidence>
<dbReference type="InterPro" id="IPR036388">
    <property type="entry name" value="WH-like_DNA-bd_sf"/>
</dbReference>
<dbReference type="KEGG" id="hbq:QI031_07235"/>
<dbReference type="Pfam" id="PF00931">
    <property type="entry name" value="NB-ARC"/>
    <property type="match status" value="1"/>
</dbReference>
<evidence type="ECO:0000256" key="4">
    <source>
        <dbReference type="ARBA" id="ARBA00022737"/>
    </source>
</evidence>
<dbReference type="PANTHER" id="PTHR22845:SF5">
    <property type="entry name" value="APOPTOTIC PROTEASE-ACTIVATING FACTOR 1"/>
    <property type="match status" value="1"/>
</dbReference>
<dbReference type="InterPro" id="IPR000157">
    <property type="entry name" value="TIR_dom"/>
</dbReference>
<dbReference type="InterPro" id="IPR027417">
    <property type="entry name" value="P-loop_NTPase"/>
</dbReference>
<dbReference type="SUPFAM" id="SSF52540">
    <property type="entry name" value="P-loop containing nucleoside triphosphate hydrolases"/>
    <property type="match status" value="1"/>
</dbReference>
<dbReference type="InterPro" id="IPR041452">
    <property type="entry name" value="APAF1_C"/>
</dbReference>
<dbReference type="PRINTS" id="PR00364">
    <property type="entry name" value="DISEASERSIST"/>
</dbReference>
<dbReference type="GO" id="GO:0005829">
    <property type="term" value="C:cytosol"/>
    <property type="evidence" value="ECO:0007669"/>
    <property type="project" value="UniProtKB-ARBA"/>
</dbReference>
<dbReference type="InterPro" id="IPR002182">
    <property type="entry name" value="NB-ARC"/>
</dbReference>
<dbReference type="PANTHER" id="PTHR22845">
    <property type="entry name" value="APOPTOTIC PROTEASE-ACTIVATING FACTOR 1"/>
    <property type="match status" value="1"/>
</dbReference>
<dbReference type="Gene3D" id="1.10.10.10">
    <property type="entry name" value="Winged helix-like DNA-binding domain superfamily/Winged helix DNA-binding domain"/>
    <property type="match status" value="1"/>
</dbReference>
<dbReference type="GO" id="GO:0007165">
    <property type="term" value="P:signal transduction"/>
    <property type="evidence" value="ECO:0007669"/>
    <property type="project" value="InterPro"/>
</dbReference>
<gene>
    <name evidence="8" type="ORF">QI031_07235</name>
</gene>
<dbReference type="Gene3D" id="1.25.40.10">
    <property type="entry name" value="Tetratricopeptide repeat domain"/>
    <property type="match status" value="4"/>
</dbReference>
<keyword evidence="3" id="KW-0053">Apoptosis</keyword>
<reference evidence="8 9" key="1">
    <citation type="journal article" date="2023" name="Limnol Oceanogr Lett">
        <title>Environmental adaptations by the intertidal Antarctic cyanobacterium Halotia branconii CENA392 as revealed using long-read genome sequencing.</title>
        <authorList>
            <person name="Dextro R.B."/>
            <person name="Delbaje E."/>
            <person name="Freitas P.N.N."/>
            <person name="Geraldes V."/>
            <person name="Pinto E."/>
            <person name="Long P.F."/>
            <person name="Fiore M.F."/>
        </authorList>
    </citation>
    <scope>NUCLEOTIDE SEQUENCE [LARGE SCALE GENOMIC DNA]</scope>
    <source>
        <strain evidence="8 9">CENA392</strain>
    </source>
</reference>
<keyword evidence="4" id="KW-0677">Repeat</keyword>
<dbReference type="AlphaFoldDB" id="A0AAJ6NV29"/>
<evidence type="ECO:0000259" key="5">
    <source>
        <dbReference type="Pfam" id="PF00931"/>
    </source>
</evidence>
<name>A0AAJ6NV29_9CYAN</name>
<feature type="domain" description="TIR" evidence="6">
    <location>
        <begin position="8"/>
        <end position="114"/>
    </location>
</feature>
<protein>
    <submittedName>
        <fullName evidence="8">NB-ARC domain-containing protein</fullName>
    </submittedName>
</protein>
<dbReference type="GO" id="GO:0043531">
    <property type="term" value="F:ADP binding"/>
    <property type="evidence" value="ECO:0007669"/>
    <property type="project" value="InterPro"/>
</dbReference>
<evidence type="ECO:0000313" key="8">
    <source>
        <dbReference type="EMBL" id="WGV27274.1"/>
    </source>
</evidence>
<organism evidence="8 9">
    <name type="scientific">Halotia branconii CENA392</name>
    <dbReference type="NCBI Taxonomy" id="1539056"/>
    <lineage>
        <taxon>Bacteria</taxon>
        <taxon>Bacillati</taxon>
        <taxon>Cyanobacteriota</taxon>
        <taxon>Cyanophyceae</taxon>
        <taxon>Nostocales</taxon>
        <taxon>Nodulariaceae</taxon>
        <taxon>Halotia</taxon>
    </lineage>
</organism>